<dbReference type="PROSITE" id="PS50012">
    <property type="entry name" value="RCC1_3"/>
    <property type="match status" value="6"/>
</dbReference>
<feature type="region of interest" description="Disordered" evidence="3">
    <location>
        <begin position="23"/>
        <end position="45"/>
    </location>
</feature>
<dbReference type="SUPFAM" id="SSF50985">
    <property type="entry name" value="RCC1/BLIP-II"/>
    <property type="match status" value="1"/>
</dbReference>
<dbReference type="Pfam" id="PF25390">
    <property type="entry name" value="WD40_RLD"/>
    <property type="match status" value="1"/>
</dbReference>
<dbReference type="InterPro" id="IPR051625">
    <property type="entry name" value="Signaling_Regulatory_Domain"/>
</dbReference>
<name>A0A6G0WEC3_9STRA</name>
<feature type="repeat" description="RCC1" evidence="2">
    <location>
        <begin position="287"/>
        <end position="346"/>
    </location>
</feature>
<dbReference type="PROSITE" id="PS00626">
    <property type="entry name" value="RCC1_2"/>
    <property type="match status" value="2"/>
</dbReference>
<feature type="compositionally biased region" description="Basic residues" evidence="3">
    <location>
        <begin position="795"/>
        <end position="807"/>
    </location>
</feature>
<keyword evidence="1" id="KW-0677">Repeat</keyword>
<dbReference type="PANTHER" id="PTHR22872">
    <property type="entry name" value="BTK-BINDING PROTEIN-RELATED"/>
    <property type="match status" value="1"/>
</dbReference>
<dbReference type="AlphaFoldDB" id="A0A6G0WEC3"/>
<keyword evidence="6" id="KW-1185">Reference proteome</keyword>
<evidence type="ECO:0000313" key="6">
    <source>
        <dbReference type="Proteomes" id="UP000481153"/>
    </source>
</evidence>
<reference evidence="5 6" key="1">
    <citation type="submission" date="2019-07" db="EMBL/GenBank/DDBJ databases">
        <title>Genomics analysis of Aphanomyces spp. identifies a new class of oomycete effector associated with host adaptation.</title>
        <authorList>
            <person name="Gaulin E."/>
        </authorList>
    </citation>
    <scope>NUCLEOTIDE SEQUENCE [LARGE SCALE GENOMIC DNA]</scope>
    <source>
        <strain evidence="5 6">ATCC 201684</strain>
    </source>
</reference>
<feature type="domain" description="RCC1-like" evidence="4">
    <location>
        <begin position="190"/>
        <end position="488"/>
    </location>
</feature>
<evidence type="ECO:0000256" key="1">
    <source>
        <dbReference type="ARBA" id="ARBA00022737"/>
    </source>
</evidence>
<feature type="region of interest" description="Disordered" evidence="3">
    <location>
        <begin position="636"/>
        <end position="707"/>
    </location>
</feature>
<comment type="caution">
    <text evidence="5">The sequence shown here is derived from an EMBL/GenBank/DDBJ whole genome shotgun (WGS) entry which is preliminary data.</text>
</comment>
<dbReference type="InterPro" id="IPR000408">
    <property type="entry name" value="Reg_chr_condens"/>
</dbReference>
<feature type="repeat" description="RCC1" evidence="2">
    <location>
        <begin position="460"/>
        <end position="513"/>
    </location>
</feature>
<organism evidence="5 6">
    <name type="scientific">Aphanomyces euteiches</name>
    <dbReference type="NCBI Taxonomy" id="100861"/>
    <lineage>
        <taxon>Eukaryota</taxon>
        <taxon>Sar</taxon>
        <taxon>Stramenopiles</taxon>
        <taxon>Oomycota</taxon>
        <taxon>Saprolegniomycetes</taxon>
        <taxon>Saprolegniales</taxon>
        <taxon>Verrucalvaceae</taxon>
        <taxon>Aphanomyces</taxon>
    </lineage>
</organism>
<dbReference type="Gene3D" id="2.130.10.30">
    <property type="entry name" value="Regulator of chromosome condensation 1/beta-lactamase-inhibitor protein II"/>
    <property type="match status" value="2"/>
</dbReference>
<dbReference type="InterPro" id="IPR058923">
    <property type="entry name" value="RCC1-like_dom"/>
</dbReference>
<gene>
    <name evidence="5" type="ORF">Ae201684_015858</name>
</gene>
<feature type="region of interest" description="Disordered" evidence="3">
    <location>
        <begin position="568"/>
        <end position="613"/>
    </location>
</feature>
<dbReference type="VEuPathDB" id="FungiDB:AeMF1_016900"/>
<evidence type="ECO:0000256" key="3">
    <source>
        <dbReference type="SAM" id="MobiDB-lite"/>
    </source>
</evidence>
<proteinExistence type="predicted"/>
<dbReference type="InterPro" id="IPR009091">
    <property type="entry name" value="RCC1/BLIP-II"/>
</dbReference>
<sequence length="852" mass="94007">MEPPPPSSPRARTHSRLLQASANIQAVHKVPDKPEGSSPTSRGKRRAICVVNQDSPSLIRVSTTHLHAVYGGTMAFYTICLDIECESTVVIHLLIQNDRTRAVQLSTSRLCFTPETYAIPQAVGVQATDVTHDEISIVHRVFSQDERFDQLTVPPVHLTVYGNEAAYVWTFGGDAILQEVHANAFIKRRPQLVPNLHEVDREGQPRDVYFSSISCGENFTIAVSSQSCMAFAYGQGTDGELGNHACFSTKSAVPIPCDVFATSPSDRPAIVSLSCGKHHVAVATRAGQMFTWGSGRFGQLGHYNYLDFNVPKLVHFEKPDGHDDHSAIVITYVACGGFHTLAITDAQHVVAFGHNKAGQLGLGHRQMRLDQGWRSCVPTVIDSLVNYSIHQVAAGVHHSACISTHGDLFTWGCGVDGRLGHNSTTTLNAPTLVVAAKLLEVVPRMVRCGGRHTALISDSDALYTWGANDFGQLGLGDTKPRFTPALVSFPPTCCQVILQVSLGQFHSAAVNAHGDVWTWGYDVNGGLGMDSDGSIHLEPRQVSALAGYGAVQVHCGWSHTTVLTKRNHPIRRSALSNNQEESVKSIRSTKIKHAKRPQSAQPMHRQRPKPQDEAELLETTTPVAPPASLNAFRKRMQRVRPQSAHPGSRRRPNPPMRKEPETTRSPHPFLRKNQPPRRPQTARPSARSPWIDTPRKTPEESTPAKPSMYREIARTFVGKIVHHVVAKLSWKAAKKKQQSPTSTLFSKPPPVFPVTTPRQYNATSMPPPVLEPEEQDETTPASSSLLLSSPPSSKFKTKAARKVRPKSARVDRPVPLALQLEMDKEKKRTWHEDTVESVLKEAQCHRRRLWIR</sequence>
<dbReference type="EMBL" id="VJMJ01000234">
    <property type="protein sequence ID" value="KAF0725705.1"/>
    <property type="molecule type" value="Genomic_DNA"/>
</dbReference>
<dbReference type="Proteomes" id="UP000481153">
    <property type="component" value="Unassembled WGS sequence"/>
</dbReference>
<feature type="repeat" description="RCC1" evidence="2">
    <location>
        <begin position="228"/>
        <end position="286"/>
    </location>
</feature>
<feature type="repeat" description="RCC1" evidence="2">
    <location>
        <begin position="514"/>
        <end position="566"/>
    </location>
</feature>
<feature type="repeat" description="RCC1" evidence="2">
    <location>
        <begin position="347"/>
        <end position="405"/>
    </location>
</feature>
<evidence type="ECO:0000313" key="5">
    <source>
        <dbReference type="EMBL" id="KAF0725705.1"/>
    </source>
</evidence>
<feature type="repeat" description="RCC1" evidence="2">
    <location>
        <begin position="406"/>
        <end position="459"/>
    </location>
</feature>
<feature type="compositionally biased region" description="Low complexity" evidence="3">
    <location>
        <begin position="778"/>
        <end position="794"/>
    </location>
</feature>
<protein>
    <recommendedName>
        <fullName evidence="4">RCC1-like domain-containing protein</fullName>
    </recommendedName>
</protein>
<feature type="compositionally biased region" description="Polar residues" evidence="3">
    <location>
        <begin position="574"/>
        <end position="586"/>
    </location>
</feature>
<dbReference type="Pfam" id="PF00415">
    <property type="entry name" value="RCC1"/>
    <property type="match status" value="1"/>
</dbReference>
<dbReference type="PRINTS" id="PR00633">
    <property type="entry name" value="RCCNDNSATION"/>
</dbReference>
<evidence type="ECO:0000259" key="4">
    <source>
        <dbReference type="Pfam" id="PF25390"/>
    </source>
</evidence>
<accession>A0A6G0WEC3</accession>
<evidence type="ECO:0000256" key="2">
    <source>
        <dbReference type="PROSITE-ProRule" id="PRU00235"/>
    </source>
</evidence>
<feature type="region of interest" description="Disordered" evidence="3">
    <location>
        <begin position="731"/>
        <end position="809"/>
    </location>
</feature>
<feature type="compositionally biased region" description="Basic residues" evidence="3">
    <location>
        <begin position="587"/>
        <end position="596"/>
    </location>
</feature>